<dbReference type="Gene3D" id="2.40.420.20">
    <property type="match status" value="1"/>
</dbReference>
<feature type="coiled-coil region" evidence="2">
    <location>
        <begin position="200"/>
        <end position="246"/>
    </location>
</feature>
<dbReference type="Pfam" id="PF25967">
    <property type="entry name" value="RND-MFP_C"/>
    <property type="match status" value="1"/>
</dbReference>
<dbReference type="NCBIfam" id="TIGR01730">
    <property type="entry name" value="RND_mfp"/>
    <property type="match status" value="1"/>
</dbReference>
<dbReference type="PATRIC" id="fig|1637645.4.peg.3601"/>
<dbReference type="InterPro" id="IPR058792">
    <property type="entry name" value="Beta-barrel_RND_2"/>
</dbReference>
<dbReference type="InterPro" id="IPR058627">
    <property type="entry name" value="MdtA-like_C"/>
</dbReference>
<feature type="region of interest" description="Disordered" evidence="3">
    <location>
        <begin position="1"/>
        <end position="57"/>
    </location>
</feature>
<evidence type="ECO:0008006" key="9">
    <source>
        <dbReference type="Google" id="ProtNLM"/>
    </source>
</evidence>
<dbReference type="RefSeq" id="WP_046277222.1">
    <property type="nucleotide sequence ID" value="NZ_LATL02000181.1"/>
</dbReference>
<dbReference type="Gene3D" id="1.10.287.470">
    <property type="entry name" value="Helix hairpin bin"/>
    <property type="match status" value="2"/>
</dbReference>
<dbReference type="Proteomes" id="UP000033607">
    <property type="component" value="Unassembled WGS sequence"/>
</dbReference>
<keyword evidence="2" id="KW-0175">Coiled coil</keyword>
<dbReference type="GO" id="GO:1990281">
    <property type="term" value="C:efflux pump complex"/>
    <property type="evidence" value="ECO:0007669"/>
    <property type="project" value="TreeGrafter"/>
</dbReference>
<evidence type="ECO:0000259" key="5">
    <source>
        <dbReference type="Pfam" id="PF25967"/>
    </source>
</evidence>
<proteinExistence type="inferred from homology"/>
<evidence type="ECO:0000256" key="1">
    <source>
        <dbReference type="ARBA" id="ARBA00009477"/>
    </source>
</evidence>
<evidence type="ECO:0000259" key="4">
    <source>
        <dbReference type="Pfam" id="PF25954"/>
    </source>
</evidence>
<dbReference type="Pfam" id="PF25954">
    <property type="entry name" value="Beta-barrel_RND_2"/>
    <property type="match status" value="1"/>
</dbReference>
<dbReference type="SUPFAM" id="SSF111369">
    <property type="entry name" value="HlyD-like secretion proteins"/>
    <property type="match status" value="2"/>
</dbReference>
<feature type="coiled-coil region" evidence="2">
    <location>
        <begin position="290"/>
        <end position="401"/>
    </location>
</feature>
<comment type="similarity">
    <text evidence="1">Belongs to the membrane fusion protein (MFP) (TC 8.A.1) family.</text>
</comment>
<gene>
    <name evidence="7" type="ORF">WN50_04050</name>
</gene>
<feature type="compositionally biased region" description="Acidic residues" evidence="3">
    <location>
        <begin position="28"/>
        <end position="48"/>
    </location>
</feature>
<dbReference type="Gene3D" id="2.40.30.170">
    <property type="match status" value="1"/>
</dbReference>
<dbReference type="Gene3D" id="2.40.50.100">
    <property type="match status" value="2"/>
</dbReference>
<evidence type="ECO:0000259" key="6">
    <source>
        <dbReference type="Pfam" id="PF25973"/>
    </source>
</evidence>
<evidence type="ECO:0000256" key="3">
    <source>
        <dbReference type="SAM" id="MobiDB-lite"/>
    </source>
</evidence>
<dbReference type="InterPro" id="IPR006143">
    <property type="entry name" value="RND_pump_MFP"/>
</dbReference>
<name>A0A0F5YK62_9CYAN</name>
<feature type="domain" description="CusB-like beta-barrel" evidence="4">
    <location>
        <begin position="436"/>
        <end position="514"/>
    </location>
</feature>
<dbReference type="PRINTS" id="PR01490">
    <property type="entry name" value="RTXTOXIND"/>
</dbReference>
<dbReference type="OrthoDB" id="264111at2"/>
<evidence type="ECO:0000313" key="8">
    <source>
        <dbReference type="Proteomes" id="UP000033607"/>
    </source>
</evidence>
<dbReference type="AlphaFoldDB" id="A0A0F5YK62"/>
<evidence type="ECO:0000313" key="7">
    <source>
        <dbReference type="EMBL" id="KKD39314.1"/>
    </source>
</evidence>
<sequence>MAYKEIMSELEEQDPPSPRELSSVVDQELLEIEPLADETELEAEEEPSTSDPGSSRWGGMISGLGLGILGTVAVMHFYVNPKTQAPEPTNNQAAVVEVSASAASRQTVTVAPVELATVTRQLDVTGSVEAYDLLPVLPQASGLQIQQVLAKEGDLVEAGELLAVLDDSVLRSQIDQAVAGLARAQANLSKLQTGTRPEQIAAAEARLNRAQATLDELQAGTRSEEIAVAQAKLNEAEARLADARSGSLDDEIAQAESRLIANKADLELASERVRRYQALKDQGAVSEDSLEEYLQNERRLRALVDEAQRRIQQLEQSRLSQVDRLEATVDMERQALRQLQNGARPEEIAAAQAEVAEVRSNLNELINGTRPEEIAVAQAEVTEAQAQVKQLETQLQQTEVRAPATGVIARRVARIGDVTNGTKELFTIIAENQLELHAKVPETLLSQVKIGSPVTITSDADSKLKVQGIVREISPLIDPESRKATVKINLPPLGAISGSFLRPGMFLRAAIATSSTQGLKIPAKAVVPQADGSSIVYRLTDNQTVQATPIQVGEIRGNLTQARVEIKSGLNLGDRIVVSGAAYLKDGDSVNVVYPE</sequence>
<reference evidence="7 8" key="1">
    <citation type="submission" date="2015-06" db="EMBL/GenBank/DDBJ databases">
        <title>Draft genome assembly of filamentous brackish cyanobacterium Limnoraphis robusta strain CS-951.</title>
        <authorList>
            <person name="Willis A."/>
            <person name="Parks M."/>
            <person name="Burford M.A."/>
        </authorList>
    </citation>
    <scope>NUCLEOTIDE SEQUENCE [LARGE SCALE GENOMIC DNA]</scope>
    <source>
        <strain evidence="7 8">CS-951</strain>
    </source>
</reference>
<dbReference type="Pfam" id="PF25973">
    <property type="entry name" value="BSH_CzcB"/>
    <property type="match status" value="1"/>
</dbReference>
<dbReference type="PANTHER" id="PTHR30469">
    <property type="entry name" value="MULTIDRUG RESISTANCE PROTEIN MDTA"/>
    <property type="match status" value="1"/>
</dbReference>
<feature type="domain" description="CzcB-like barrel-sandwich hybrid" evidence="6">
    <location>
        <begin position="136"/>
        <end position="428"/>
    </location>
</feature>
<dbReference type="InterPro" id="IPR058647">
    <property type="entry name" value="BSH_CzcB-like"/>
</dbReference>
<organism evidence="7 8">
    <name type="scientific">Limnoraphis robusta CS-951</name>
    <dbReference type="NCBI Taxonomy" id="1637645"/>
    <lineage>
        <taxon>Bacteria</taxon>
        <taxon>Bacillati</taxon>
        <taxon>Cyanobacteriota</taxon>
        <taxon>Cyanophyceae</taxon>
        <taxon>Oscillatoriophycideae</taxon>
        <taxon>Oscillatoriales</taxon>
        <taxon>Sirenicapillariaceae</taxon>
        <taxon>Limnoraphis</taxon>
    </lineage>
</organism>
<feature type="domain" description="Multidrug resistance protein MdtA-like C-terminal permuted SH3" evidence="5">
    <location>
        <begin position="521"/>
        <end position="581"/>
    </location>
</feature>
<comment type="caution">
    <text evidence="7">The sequence shown here is derived from an EMBL/GenBank/DDBJ whole genome shotgun (WGS) entry which is preliminary data.</text>
</comment>
<dbReference type="PANTHER" id="PTHR30469:SF15">
    <property type="entry name" value="HLYD FAMILY OF SECRETION PROTEINS"/>
    <property type="match status" value="1"/>
</dbReference>
<evidence type="ECO:0000256" key="2">
    <source>
        <dbReference type="SAM" id="Coils"/>
    </source>
</evidence>
<protein>
    <recommendedName>
        <fullName evidence="9">RND transporter</fullName>
    </recommendedName>
</protein>
<dbReference type="GO" id="GO:0015562">
    <property type="term" value="F:efflux transmembrane transporter activity"/>
    <property type="evidence" value="ECO:0007669"/>
    <property type="project" value="TreeGrafter"/>
</dbReference>
<dbReference type="EMBL" id="LATL02000181">
    <property type="protein sequence ID" value="KKD39314.1"/>
    <property type="molecule type" value="Genomic_DNA"/>
</dbReference>
<accession>A0A0F5YK62</accession>